<dbReference type="PANTHER" id="PTHR30461:SF26">
    <property type="entry name" value="RESOLVASE HOMOLOG YNEB"/>
    <property type="match status" value="1"/>
</dbReference>
<keyword evidence="3" id="KW-0238">DNA-binding</keyword>
<dbReference type="GO" id="GO:0003677">
    <property type="term" value="F:DNA binding"/>
    <property type="evidence" value="ECO:0007669"/>
    <property type="project" value="UniProtKB-KW"/>
</dbReference>
<dbReference type="PROSITE" id="PS00397">
    <property type="entry name" value="RECOMBINASES_1"/>
    <property type="match status" value="1"/>
</dbReference>
<dbReference type="Gene3D" id="3.40.50.1390">
    <property type="entry name" value="Resolvase, N-terminal catalytic domain"/>
    <property type="match status" value="1"/>
</dbReference>
<protein>
    <submittedName>
        <fullName evidence="8">Recombinase family protein</fullName>
    </submittedName>
</protein>
<keyword evidence="9" id="KW-1185">Reference proteome</keyword>
<feature type="domain" description="Resolvase/invertase-type recombinase catalytic" evidence="7">
    <location>
        <begin position="1"/>
        <end position="138"/>
    </location>
</feature>
<dbReference type="SUPFAM" id="SSF53041">
    <property type="entry name" value="Resolvase-like"/>
    <property type="match status" value="1"/>
</dbReference>
<dbReference type="AlphaFoldDB" id="A0A926NE63"/>
<dbReference type="InterPro" id="IPR050639">
    <property type="entry name" value="SSR_resolvase"/>
</dbReference>
<evidence type="ECO:0000256" key="2">
    <source>
        <dbReference type="ARBA" id="ARBA00022908"/>
    </source>
</evidence>
<comment type="caution">
    <text evidence="8">The sequence shown here is derived from an EMBL/GenBank/DDBJ whole genome shotgun (WGS) entry which is preliminary data.</text>
</comment>
<dbReference type="SMART" id="SM00857">
    <property type="entry name" value="Resolvase"/>
    <property type="match status" value="1"/>
</dbReference>
<organism evidence="8 9">
    <name type="scientific">Polycladospora coralii</name>
    <dbReference type="NCBI Taxonomy" id="2771432"/>
    <lineage>
        <taxon>Bacteria</taxon>
        <taxon>Bacillati</taxon>
        <taxon>Bacillota</taxon>
        <taxon>Bacilli</taxon>
        <taxon>Bacillales</taxon>
        <taxon>Thermoactinomycetaceae</taxon>
        <taxon>Polycladospora</taxon>
    </lineage>
</organism>
<accession>A0A926NE63</accession>
<sequence>MIYGYARVSTGHQDINLQVSELEKYGCEKIYQEIVSGKNLDDRKQLQELIDATQEGDTVVFTKLDRFARSVIDARNIAEALHAKGVIMVVLNFQGMKFDLSTPTGKLMLTMFAGFAEFERELMLERQRAGIERAKKAGKYQGRVKKYHSKHAGMAHALELRNTTDKTVKEICDITGVSRSALYREFEKMNS</sequence>
<name>A0A926NE63_9BACL</name>
<dbReference type="EMBL" id="JACXAH010000037">
    <property type="protein sequence ID" value="MBD1373760.1"/>
    <property type="molecule type" value="Genomic_DNA"/>
</dbReference>
<evidence type="ECO:0000256" key="6">
    <source>
        <dbReference type="PROSITE-ProRule" id="PRU10137"/>
    </source>
</evidence>
<keyword evidence="4" id="KW-0233">DNA recombination</keyword>
<evidence type="ECO:0000256" key="4">
    <source>
        <dbReference type="ARBA" id="ARBA00023172"/>
    </source>
</evidence>
<gene>
    <name evidence="8" type="ORF">IC620_15550</name>
</gene>
<evidence type="ECO:0000313" key="8">
    <source>
        <dbReference type="EMBL" id="MBD1373760.1"/>
    </source>
</evidence>
<dbReference type="RefSeq" id="WP_191142756.1">
    <property type="nucleotide sequence ID" value="NZ_JACXAH010000037.1"/>
</dbReference>
<evidence type="ECO:0000259" key="7">
    <source>
        <dbReference type="PROSITE" id="PS51736"/>
    </source>
</evidence>
<dbReference type="InterPro" id="IPR006120">
    <property type="entry name" value="Resolvase_HTH_dom"/>
</dbReference>
<dbReference type="PANTHER" id="PTHR30461">
    <property type="entry name" value="DNA-INVERTASE FROM LAMBDOID PROPHAGE"/>
    <property type="match status" value="1"/>
</dbReference>
<proteinExistence type="inferred from homology"/>
<evidence type="ECO:0000313" key="9">
    <source>
        <dbReference type="Proteomes" id="UP000661691"/>
    </source>
</evidence>
<dbReference type="GO" id="GO:0015074">
    <property type="term" value="P:DNA integration"/>
    <property type="evidence" value="ECO:0007669"/>
    <property type="project" value="UniProtKB-KW"/>
</dbReference>
<dbReference type="GO" id="GO:0000150">
    <property type="term" value="F:DNA strand exchange activity"/>
    <property type="evidence" value="ECO:0007669"/>
    <property type="project" value="InterPro"/>
</dbReference>
<dbReference type="InterPro" id="IPR036162">
    <property type="entry name" value="Resolvase-like_N_sf"/>
</dbReference>
<dbReference type="InterPro" id="IPR006119">
    <property type="entry name" value="Resolv_N"/>
</dbReference>
<dbReference type="Pfam" id="PF02796">
    <property type="entry name" value="HTH_7"/>
    <property type="match status" value="1"/>
</dbReference>
<evidence type="ECO:0000256" key="1">
    <source>
        <dbReference type="ARBA" id="ARBA00009913"/>
    </source>
</evidence>
<reference evidence="8" key="1">
    <citation type="submission" date="2020-09" db="EMBL/GenBank/DDBJ databases">
        <title>A novel bacterium of genus Hazenella, isolated from South China Sea.</title>
        <authorList>
            <person name="Huang H."/>
            <person name="Mo K."/>
            <person name="Hu Y."/>
        </authorList>
    </citation>
    <scope>NUCLEOTIDE SEQUENCE</scope>
    <source>
        <strain evidence="8">IB182357</strain>
    </source>
</reference>
<dbReference type="CDD" id="cd03768">
    <property type="entry name" value="SR_ResInv"/>
    <property type="match status" value="1"/>
</dbReference>
<dbReference type="Pfam" id="PF00239">
    <property type="entry name" value="Resolvase"/>
    <property type="match status" value="1"/>
</dbReference>
<feature type="active site" description="O-(5'-phospho-DNA)-serine intermediate" evidence="5 6">
    <location>
        <position position="9"/>
    </location>
</feature>
<dbReference type="Proteomes" id="UP000661691">
    <property type="component" value="Unassembled WGS sequence"/>
</dbReference>
<dbReference type="PROSITE" id="PS51736">
    <property type="entry name" value="RECOMBINASES_3"/>
    <property type="match status" value="1"/>
</dbReference>
<comment type="similarity">
    <text evidence="1">Belongs to the site-specific recombinase resolvase family.</text>
</comment>
<keyword evidence="2" id="KW-0229">DNA integration</keyword>
<evidence type="ECO:0000256" key="5">
    <source>
        <dbReference type="PIRSR" id="PIRSR606118-50"/>
    </source>
</evidence>
<evidence type="ECO:0000256" key="3">
    <source>
        <dbReference type="ARBA" id="ARBA00023125"/>
    </source>
</evidence>
<dbReference type="InterPro" id="IPR006118">
    <property type="entry name" value="Recombinase_CS"/>
</dbReference>